<dbReference type="AlphaFoldDB" id="A0A319EED4"/>
<name>A0A319EED4_ASPSB</name>
<evidence type="ECO:0000313" key="2">
    <source>
        <dbReference type="Proteomes" id="UP000248423"/>
    </source>
</evidence>
<accession>A0A319EED4</accession>
<dbReference type="VEuPathDB" id="FungiDB:BO78DRAFT_74740"/>
<evidence type="ECO:0000313" key="1">
    <source>
        <dbReference type="EMBL" id="PYI08557.1"/>
    </source>
</evidence>
<organism evidence="1 2">
    <name type="scientific">Aspergillus sclerotiicarbonarius (strain CBS 121057 / IBT 28362)</name>
    <dbReference type="NCBI Taxonomy" id="1448318"/>
    <lineage>
        <taxon>Eukaryota</taxon>
        <taxon>Fungi</taxon>
        <taxon>Dikarya</taxon>
        <taxon>Ascomycota</taxon>
        <taxon>Pezizomycotina</taxon>
        <taxon>Eurotiomycetes</taxon>
        <taxon>Eurotiomycetidae</taxon>
        <taxon>Eurotiales</taxon>
        <taxon>Aspergillaceae</taxon>
        <taxon>Aspergillus</taxon>
        <taxon>Aspergillus subgen. Circumdati</taxon>
    </lineage>
</organism>
<reference evidence="1 2" key="1">
    <citation type="submission" date="2018-02" db="EMBL/GenBank/DDBJ databases">
        <title>The genomes of Aspergillus section Nigri reveals drivers in fungal speciation.</title>
        <authorList>
            <consortium name="DOE Joint Genome Institute"/>
            <person name="Vesth T.C."/>
            <person name="Nybo J."/>
            <person name="Theobald S."/>
            <person name="Brandl J."/>
            <person name="Frisvad J.C."/>
            <person name="Nielsen K.F."/>
            <person name="Lyhne E.K."/>
            <person name="Kogle M.E."/>
            <person name="Kuo A."/>
            <person name="Riley R."/>
            <person name="Clum A."/>
            <person name="Nolan M."/>
            <person name="Lipzen A."/>
            <person name="Salamov A."/>
            <person name="Henrissat B."/>
            <person name="Wiebenga A."/>
            <person name="De vries R.P."/>
            <person name="Grigoriev I.V."/>
            <person name="Mortensen U.H."/>
            <person name="Andersen M.R."/>
            <person name="Baker S.E."/>
        </authorList>
    </citation>
    <scope>NUCLEOTIDE SEQUENCE [LARGE SCALE GENOMIC DNA]</scope>
    <source>
        <strain evidence="1 2">CBS 121057</strain>
    </source>
</reference>
<sequence>MLPTNERTNERLCSLRSILSVCLASPPSPIPGSCRQPSPSLCQVQCGGCCLFLTLFRIRGPQTSARTVLRTVTVEPNPPPQPNLSTPYSFQSPRRLVSVDPWGPKLLPHPKGLESCSSASPAKACSLCLSALLSLKTSTC</sequence>
<gene>
    <name evidence="1" type="ORF">BO78DRAFT_74740</name>
</gene>
<dbReference type="EMBL" id="KZ826334">
    <property type="protein sequence ID" value="PYI08557.1"/>
    <property type="molecule type" value="Genomic_DNA"/>
</dbReference>
<dbReference type="Proteomes" id="UP000248423">
    <property type="component" value="Unassembled WGS sequence"/>
</dbReference>
<proteinExistence type="predicted"/>
<keyword evidence="2" id="KW-1185">Reference proteome</keyword>
<protein>
    <submittedName>
        <fullName evidence="1">Uncharacterized protein</fullName>
    </submittedName>
</protein>